<comment type="similarity">
    <text evidence="1">Belongs to the RUS1 family.</text>
</comment>
<dbReference type="Pfam" id="PF04884">
    <property type="entry name" value="UVB_sens_prot"/>
    <property type="match status" value="1"/>
</dbReference>
<dbReference type="Gramene" id="OMERI01G36680.2">
    <property type="protein sequence ID" value="OMERI01G36680.2"/>
    <property type="gene ID" value="OMERI01G36680"/>
</dbReference>
<evidence type="ECO:0000259" key="4">
    <source>
        <dbReference type="Pfam" id="PF24162"/>
    </source>
</evidence>
<organism evidence="5">
    <name type="scientific">Oryza meridionalis</name>
    <dbReference type="NCBI Taxonomy" id="40149"/>
    <lineage>
        <taxon>Eukaryota</taxon>
        <taxon>Viridiplantae</taxon>
        <taxon>Streptophyta</taxon>
        <taxon>Embryophyta</taxon>
        <taxon>Tracheophyta</taxon>
        <taxon>Spermatophyta</taxon>
        <taxon>Magnoliopsida</taxon>
        <taxon>Liliopsida</taxon>
        <taxon>Poales</taxon>
        <taxon>Poaceae</taxon>
        <taxon>BOP clade</taxon>
        <taxon>Oryzoideae</taxon>
        <taxon>Oryzeae</taxon>
        <taxon>Oryzinae</taxon>
        <taxon>Oryza</taxon>
    </lineage>
</organism>
<evidence type="ECO:0000259" key="2">
    <source>
        <dbReference type="Pfam" id="PF04884"/>
    </source>
</evidence>
<dbReference type="EnsemblPlants" id="OMERI01G36680.2">
    <property type="protein sequence ID" value="OMERI01G36680.2"/>
    <property type="gene ID" value="OMERI01G36680"/>
</dbReference>
<dbReference type="InterPro" id="IPR057404">
    <property type="entry name" value="RUS6_N"/>
</dbReference>
<proteinExistence type="inferred from homology"/>
<evidence type="ECO:0000259" key="3">
    <source>
        <dbReference type="Pfam" id="PF24160"/>
    </source>
</evidence>
<dbReference type="InterPro" id="IPR006968">
    <property type="entry name" value="RUS_fam"/>
</dbReference>
<evidence type="ECO:0000313" key="5">
    <source>
        <dbReference type="EnsemblPlants" id="OMERI01G36680.2"/>
    </source>
</evidence>
<accession>A0A0E0CB99</accession>
<feature type="domain" description="Protein root UVB sensitive/RUS" evidence="2">
    <location>
        <begin position="115"/>
        <end position="288"/>
    </location>
</feature>
<dbReference type="InterPro" id="IPR055412">
    <property type="entry name" value="UVB_sens_C"/>
</dbReference>
<keyword evidence="6" id="KW-1185">Reference proteome</keyword>
<dbReference type="Pfam" id="PF24160">
    <property type="entry name" value="UVB_sens_C"/>
    <property type="match status" value="1"/>
</dbReference>
<dbReference type="Proteomes" id="UP000008021">
    <property type="component" value="Chromosome 1"/>
</dbReference>
<dbReference type="PANTHER" id="PTHR12770">
    <property type="entry name" value="RUS1 FAMILY PROTEIN C16ORF58"/>
    <property type="match status" value="1"/>
</dbReference>
<feature type="domain" description="Root UVB sensitive protein C-terminal" evidence="3">
    <location>
        <begin position="314"/>
        <end position="463"/>
    </location>
</feature>
<evidence type="ECO:0000313" key="6">
    <source>
        <dbReference type="Proteomes" id="UP000008021"/>
    </source>
</evidence>
<evidence type="ECO:0008006" key="7">
    <source>
        <dbReference type="Google" id="ProtNLM"/>
    </source>
</evidence>
<evidence type="ECO:0000256" key="1">
    <source>
        <dbReference type="ARBA" id="ARBA00007558"/>
    </source>
</evidence>
<sequence>MAPTVGIKRSAAAVATQTISVPPPDARFAVREAVRATIASPPVEAPPAAAGKAAPAPAVEGFLCLEEVDGRRWSYVVDGGQGKGRRRGRGRSGAAVPMGASVRAVPLQSPLPPAEEVMAFIRSYVVPEGFPDSVTPSYVPYMTWRALKHFFGGAMGVFTTRTLLSSVGVSQSKVTPGAIAINWILKDGAGRVGKMLFARQGKKFDYDLKQLRFSSDLLLEIGAGIELATAAFPQFFLPMACVANVVKNVAAVTSTSTRTPIYKAYARGENIGDVTAKGESVGNIADLVRSVVLNTLNRARFTVAVDSFIKTGHIPSLKEGNSQETIFNPPWRHEPIAIGSRFGEAFQEPASFVAIRPLFEDERYMVTYNPAKDKVYALLKDQAKSDDIIKAAFHAHVLLHFINASHARKQMNSRRSDPYGNPCNMDFMAHIAESCKIVSSSYGTFKKKAREQGWIMSESLLNPGKARLCPARP</sequence>
<protein>
    <recommendedName>
        <fullName evidence="7">Protein root UVB sensitive 6</fullName>
    </recommendedName>
</protein>
<reference evidence="5" key="1">
    <citation type="submission" date="2015-04" db="UniProtKB">
        <authorList>
            <consortium name="EnsemblPlants"/>
        </authorList>
    </citation>
    <scope>IDENTIFICATION</scope>
</reference>
<dbReference type="Pfam" id="PF24162">
    <property type="entry name" value="RUS6_N"/>
    <property type="match status" value="1"/>
</dbReference>
<dbReference type="AlphaFoldDB" id="A0A0E0CB99"/>
<feature type="domain" description="Protein root UVB sensitive 6 N-terminal" evidence="4">
    <location>
        <begin position="25"/>
        <end position="85"/>
    </location>
</feature>
<dbReference type="PANTHER" id="PTHR12770:SF26">
    <property type="entry name" value="OS01G0886900 PROTEIN"/>
    <property type="match status" value="1"/>
</dbReference>
<reference evidence="5" key="2">
    <citation type="submission" date="2018-05" db="EMBL/GenBank/DDBJ databases">
        <title>OmerRS3 (Oryza meridionalis Reference Sequence Version 3).</title>
        <authorList>
            <person name="Zhang J."/>
            <person name="Kudrna D."/>
            <person name="Lee S."/>
            <person name="Talag J."/>
            <person name="Welchert J."/>
            <person name="Wing R.A."/>
        </authorList>
    </citation>
    <scope>NUCLEOTIDE SEQUENCE [LARGE SCALE GENOMIC DNA]</scope>
    <source>
        <strain evidence="5">cv. OR44</strain>
    </source>
</reference>
<dbReference type="InterPro" id="IPR054549">
    <property type="entry name" value="UVB_sens_RUS_dom"/>
</dbReference>
<name>A0A0E0CB99_9ORYZ</name>